<accession>A0ABW9GAH6</accession>
<dbReference type="EC" id="2.3.1.184" evidence="2"/>
<evidence type="ECO:0000256" key="4">
    <source>
        <dbReference type="ARBA" id="ARBA00022929"/>
    </source>
</evidence>
<comment type="catalytic activity">
    <reaction evidence="5">
        <text>a fatty acyl-[ACP] + S-adenosyl-L-methionine = an N-acyl-L-homoserine lactone + S-methyl-5'-thioadenosine + holo-[ACP] + H(+)</text>
        <dbReference type="Rhea" id="RHEA:10096"/>
        <dbReference type="Rhea" id="RHEA-COMP:9685"/>
        <dbReference type="Rhea" id="RHEA-COMP:14125"/>
        <dbReference type="ChEBI" id="CHEBI:15378"/>
        <dbReference type="ChEBI" id="CHEBI:17509"/>
        <dbReference type="ChEBI" id="CHEBI:55474"/>
        <dbReference type="ChEBI" id="CHEBI:59789"/>
        <dbReference type="ChEBI" id="CHEBI:64479"/>
        <dbReference type="ChEBI" id="CHEBI:138651"/>
        <dbReference type="EC" id="2.3.1.184"/>
    </reaction>
</comment>
<keyword evidence="3" id="KW-0673">Quorum sensing</keyword>
<protein>
    <recommendedName>
        <fullName evidence="2">acyl-homoserine-lactone synthase</fullName>
        <ecNumber evidence="2">2.3.1.184</ecNumber>
    </recommendedName>
</protein>
<reference evidence="6 7" key="1">
    <citation type="journal article" date="2013" name="Int. J. Syst. Evol. Microbiol.">
        <title>Celerinatantimonas yamalensis sp. nov., a cold-adapted diazotrophic bacterium from a cold permafrost brine.</title>
        <authorList>
            <person name="Shcherbakova V."/>
            <person name="Chuvilskaya N."/>
            <person name="Rivkina E."/>
            <person name="Demidov N."/>
            <person name="Uchaeva V."/>
            <person name="Suetin S."/>
            <person name="Suzina N."/>
            <person name="Gilichinsky D."/>
        </authorList>
    </citation>
    <scope>NUCLEOTIDE SEQUENCE [LARGE SCALE GENOMIC DNA]</scope>
    <source>
        <strain evidence="6 7">C7</strain>
    </source>
</reference>
<evidence type="ECO:0000256" key="5">
    <source>
        <dbReference type="ARBA" id="ARBA00048576"/>
    </source>
</evidence>
<comment type="similarity">
    <text evidence="1">Belongs to the LuxM / VanM family.</text>
</comment>
<sequence length="384" mass="45805">MYNPTWVDQPSTIEQLFESLEEKFNNNTTITGFKQLVEIRKQDLTKCFPNLVNGNLAHLFEHPQVIEHIQQNSLYELTEDWHWLEKKAIKHFGNILACWAHYEKFSLLKDSQNSFPLLQRNNLPIDEYQYQSEIVDRIELDSRVFYTLHCPQALSLVNAIKLINIDLFIIEKKWYEMLFLIELSQQGSHFLLYHTNKIGQRIIVSSALIQHWHERSNWLSFDPFFCDNRWQTCFSTKLTPYLYNTGVFYKKILEVKNDLTFFHLIKDKESICEVLRLTTSGSTNFRFFILFLCQKNIMQELYTYGKKLACTIIEQPLMLNLYKSFEDVCYINKSSLNINNNKSATYKGFWLITTLHNNLQECDYKEYKNLIKRKNSWCQNDCFS</sequence>
<name>A0ABW9GAH6_9GAMM</name>
<proteinExistence type="inferred from homology"/>
<evidence type="ECO:0000256" key="3">
    <source>
        <dbReference type="ARBA" id="ARBA00022654"/>
    </source>
</evidence>
<dbReference type="Proteomes" id="UP001629953">
    <property type="component" value="Unassembled WGS sequence"/>
</dbReference>
<keyword evidence="4" id="KW-0071">Autoinducer synthesis</keyword>
<dbReference type="InterPro" id="IPR035304">
    <property type="entry name" value="AHL_synthase"/>
</dbReference>
<evidence type="ECO:0000256" key="1">
    <source>
        <dbReference type="ARBA" id="ARBA00009683"/>
    </source>
</evidence>
<comment type="caution">
    <text evidence="6">The sequence shown here is derived from an EMBL/GenBank/DDBJ whole genome shotgun (WGS) entry which is preliminary data.</text>
</comment>
<evidence type="ECO:0000313" key="6">
    <source>
        <dbReference type="EMBL" id="MFM2486250.1"/>
    </source>
</evidence>
<gene>
    <name evidence="6" type="ORF">ABUE30_14470</name>
</gene>
<dbReference type="Pfam" id="PF17327">
    <property type="entry name" value="AHL_synthase"/>
    <property type="match status" value="1"/>
</dbReference>
<dbReference type="EMBL" id="JBEQCT010000007">
    <property type="protein sequence ID" value="MFM2486250.1"/>
    <property type="molecule type" value="Genomic_DNA"/>
</dbReference>
<evidence type="ECO:0000313" key="7">
    <source>
        <dbReference type="Proteomes" id="UP001629953"/>
    </source>
</evidence>
<organism evidence="6 7">
    <name type="scientific">Celerinatantimonas yamalensis</name>
    <dbReference type="NCBI Taxonomy" id="559956"/>
    <lineage>
        <taxon>Bacteria</taxon>
        <taxon>Pseudomonadati</taxon>
        <taxon>Pseudomonadota</taxon>
        <taxon>Gammaproteobacteria</taxon>
        <taxon>Celerinatantimonadaceae</taxon>
        <taxon>Celerinatantimonas</taxon>
    </lineage>
</organism>
<dbReference type="RefSeq" id="WP_408624535.1">
    <property type="nucleotide sequence ID" value="NZ_JBEQCT010000007.1"/>
</dbReference>
<evidence type="ECO:0000256" key="2">
    <source>
        <dbReference type="ARBA" id="ARBA00012340"/>
    </source>
</evidence>
<keyword evidence="7" id="KW-1185">Reference proteome</keyword>